<evidence type="ECO:0000256" key="3">
    <source>
        <dbReference type="PIRSR" id="PIRSR001365-2"/>
    </source>
</evidence>
<dbReference type="GO" id="GO:0008840">
    <property type="term" value="F:4-hydroxy-tetrahydrodipicolinate synthase activity"/>
    <property type="evidence" value="ECO:0007669"/>
    <property type="project" value="TreeGrafter"/>
</dbReference>
<comment type="similarity">
    <text evidence="1">Belongs to the DapA family.</text>
</comment>
<organism evidence="4 5">
    <name type="scientific">Knufia fluminis</name>
    <dbReference type="NCBI Taxonomy" id="191047"/>
    <lineage>
        <taxon>Eukaryota</taxon>
        <taxon>Fungi</taxon>
        <taxon>Dikarya</taxon>
        <taxon>Ascomycota</taxon>
        <taxon>Pezizomycotina</taxon>
        <taxon>Eurotiomycetes</taxon>
        <taxon>Chaetothyriomycetidae</taxon>
        <taxon>Chaetothyriales</taxon>
        <taxon>Trichomeriaceae</taxon>
        <taxon>Knufia</taxon>
    </lineage>
</organism>
<dbReference type="InterPro" id="IPR013785">
    <property type="entry name" value="Aldolase_TIM"/>
</dbReference>
<name>A0AAN8F1E2_9EURO</name>
<gene>
    <name evidence="4" type="ORF">OHC33_004442</name>
</gene>
<dbReference type="PRINTS" id="PR00146">
    <property type="entry name" value="DHPICSNTHASE"/>
</dbReference>
<dbReference type="EMBL" id="JAKLMC020000008">
    <property type="protein sequence ID" value="KAK5954718.1"/>
    <property type="molecule type" value="Genomic_DNA"/>
</dbReference>
<dbReference type="PIRSF" id="PIRSF001365">
    <property type="entry name" value="DHDPS"/>
    <property type="match status" value="1"/>
</dbReference>
<evidence type="ECO:0000313" key="5">
    <source>
        <dbReference type="Proteomes" id="UP001316803"/>
    </source>
</evidence>
<keyword evidence="1" id="KW-0456">Lyase</keyword>
<dbReference type="AlphaFoldDB" id="A0AAN8F1E2"/>
<reference evidence="4 5" key="1">
    <citation type="submission" date="2022-12" db="EMBL/GenBank/DDBJ databases">
        <title>Genomic features and morphological characterization of a novel Knufia sp. strain isolated from spacecraft assembly facility.</title>
        <authorList>
            <person name="Teixeira M."/>
            <person name="Chander A.M."/>
            <person name="Stajich J.E."/>
            <person name="Venkateswaran K."/>
        </authorList>
    </citation>
    <scope>NUCLEOTIDE SEQUENCE [LARGE SCALE GENOMIC DNA]</scope>
    <source>
        <strain evidence="4 5">FJI-L2-BK-P2</strain>
    </source>
</reference>
<dbReference type="Proteomes" id="UP001316803">
    <property type="component" value="Unassembled WGS sequence"/>
</dbReference>
<evidence type="ECO:0008006" key="6">
    <source>
        <dbReference type="Google" id="ProtNLM"/>
    </source>
</evidence>
<keyword evidence="5" id="KW-1185">Reference proteome</keyword>
<evidence type="ECO:0000256" key="1">
    <source>
        <dbReference type="PIRNR" id="PIRNR001365"/>
    </source>
</evidence>
<protein>
    <recommendedName>
        <fullName evidence="6">Dihydrodipicolinate synthase</fullName>
    </recommendedName>
</protein>
<feature type="binding site" evidence="3">
    <location>
        <position position="229"/>
    </location>
    <ligand>
        <name>pyruvate</name>
        <dbReference type="ChEBI" id="CHEBI:15361"/>
    </ligand>
</feature>
<dbReference type="SUPFAM" id="SSF51569">
    <property type="entry name" value="Aldolase"/>
    <property type="match status" value="1"/>
</dbReference>
<dbReference type="Gene3D" id="3.20.20.70">
    <property type="entry name" value="Aldolase class I"/>
    <property type="match status" value="1"/>
</dbReference>
<accession>A0AAN8F1E2</accession>
<proteinExistence type="inferred from homology"/>
<sequence>MGSIPTGQNTVDDTPHSHPVPEAGIYVPAVTLFDPNTDKLCLDEQAKYYTYLASTGLKGLVILGTNAETFLLTRDERATLLKLARQSVPAGFPIIAGVGGHSTAQVQEYIADAHAAGADYALVLPCAYFGKQTTPKVVENFYTQVAQSSPLPIIIYNFPAVCNGLDLDSDVMTALAEKNPNIVGTKLTCGSVGKITRLAATFSPSRFAVFGGQSDFLIGGLASGSAGCIAAFGNIFPKTVVKIFDLWKMGKHDQALALHKMAAHAESPTKAGIANTKYAAAIYTAPLAGITNAEPMFAPRRPYEEPADAVKTKIREAMDALYEVEKTL</sequence>
<dbReference type="PANTHER" id="PTHR12128">
    <property type="entry name" value="DIHYDRODIPICOLINATE SYNTHASE"/>
    <property type="match status" value="1"/>
</dbReference>
<feature type="active site" description="Proton donor/acceptor" evidence="2">
    <location>
        <position position="156"/>
    </location>
</feature>
<dbReference type="InterPro" id="IPR002220">
    <property type="entry name" value="DapA-like"/>
</dbReference>
<dbReference type="Pfam" id="PF00701">
    <property type="entry name" value="DHDPS"/>
    <property type="match status" value="1"/>
</dbReference>
<dbReference type="SMART" id="SM01130">
    <property type="entry name" value="DHDPS"/>
    <property type="match status" value="1"/>
</dbReference>
<feature type="active site" description="Schiff-base intermediate with substrate" evidence="2">
    <location>
        <position position="186"/>
    </location>
</feature>
<comment type="caution">
    <text evidence="4">The sequence shown here is derived from an EMBL/GenBank/DDBJ whole genome shotgun (WGS) entry which is preliminary data.</text>
</comment>
<dbReference type="PANTHER" id="PTHR12128:SF47">
    <property type="entry name" value="DIHYDRODIPICOLINATE SYNTHASE-RELATED"/>
    <property type="match status" value="1"/>
</dbReference>
<evidence type="ECO:0000313" key="4">
    <source>
        <dbReference type="EMBL" id="KAK5954718.1"/>
    </source>
</evidence>
<dbReference type="CDD" id="cd00408">
    <property type="entry name" value="DHDPS-like"/>
    <property type="match status" value="1"/>
</dbReference>
<evidence type="ECO:0000256" key="2">
    <source>
        <dbReference type="PIRSR" id="PIRSR001365-1"/>
    </source>
</evidence>